<dbReference type="PANTHER" id="PTHR30562:SF1">
    <property type="entry name" value="UVRABC SYSTEM PROTEIN C"/>
    <property type="match status" value="1"/>
</dbReference>
<evidence type="ECO:0000259" key="10">
    <source>
        <dbReference type="PROSITE" id="PS50164"/>
    </source>
</evidence>
<dbReference type="Gene3D" id="3.40.1440.10">
    <property type="entry name" value="GIY-YIG endonuclease"/>
    <property type="match status" value="1"/>
</dbReference>
<comment type="subcellular location">
    <subcellularLocation>
        <location evidence="7">Cytoplasm</location>
    </subcellularLocation>
</comment>
<keyword evidence="2 7" id="KW-0227">DNA damage</keyword>
<evidence type="ECO:0000256" key="4">
    <source>
        <dbReference type="ARBA" id="ARBA00022881"/>
    </source>
</evidence>
<dbReference type="FunFam" id="3.40.1440.10:FF:000001">
    <property type="entry name" value="UvrABC system protein C"/>
    <property type="match status" value="1"/>
</dbReference>
<keyword evidence="1 7" id="KW-0963">Cytoplasm</keyword>
<keyword evidence="4 7" id="KW-0267">Excision nuclease</keyword>
<dbReference type="PROSITE" id="PS50164">
    <property type="entry name" value="GIY_YIG"/>
    <property type="match status" value="1"/>
</dbReference>
<evidence type="ECO:0000256" key="7">
    <source>
        <dbReference type="HAMAP-Rule" id="MF_00203"/>
    </source>
</evidence>
<dbReference type="GO" id="GO:0009432">
    <property type="term" value="P:SOS response"/>
    <property type="evidence" value="ECO:0007669"/>
    <property type="project" value="UniProtKB-UniRule"/>
</dbReference>
<dbReference type="HAMAP" id="MF_00203">
    <property type="entry name" value="UvrC"/>
    <property type="match status" value="1"/>
</dbReference>
<organism evidence="12 13">
    <name type="scientific">Methanolapillus africanus</name>
    <dbReference type="NCBI Taxonomy" id="3028297"/>
    <lineage>
        <taxon>Archaea</taxon>
        <taxon>Methanobacteriati</taxon>
        <taxon>Methanobacteriota</taxon>
        <taxon>Stenosarchaea group</taxon>
        <taxon>Methanomicrobia</taxon>
        <taxon>Methanosarcinales</taxon>
        <taxon>Methanosarcinaceae</taxon>
        <taxon>Methanolapillus</taxon>
    </lineage>
</organism>
<dbReference type="InterPro" id="IPR000305">
    <property type="entry name" value="GIY-YIG_endonuc"/>
</dbReference>
<dbReference type="Proteomes" id="UP001271789">
    <property type="component" value="Unassembled WGS sequence"/>
</dbReference>
<dbReference type="CDD" id="cd10434">
    <property type="entry name" value="GIY-YIG_UvrC_Cho"/>
    <property type="match status" value="1"/>
</dbReference>
<dbReference type="AlphaFoldDB" id="A0AAE4MJZ6"/>
<feature type="compositionally biased region" description="Acidic residues" evidence="8">
    <location>
        <begin position="379"/>
        <end position="389"/>
    </location>
</feature>
<evidence type="ECO:0000256" key="5">
    <source>
        <dbReference type="ARBA" id="ARBA00023204"/>
    </source>
</evidence>
<dbReference type="InterPro" id="IPR038476">
    <property type="entry name" value="UvrC_RNase_H_dom_sf"/>
</dbReference>
<dbReference type="PANTHER" id="PTHR30562">
    <property type="entry name" value="UVRC/OXIDOREDUCTASE"/>
    <property type="match status" value="1"/>
</dbReference>
<dbReference type="PROSITE" id="PS50165">
    <property type="entry name" value="UVRC"/>
    <property type="match status" value="1"/>
</dbReference>
<evidence type="ECO:0000259" key="11">
    <source>
        <dbReference type="PROSITE" id="PS50165"/>
    </source>
</evidence>
<name>A0AAE4MJZ6_9EURY</name>
<comment type="caution">
    <text evidence="12">The sequence shown here is derived from an EMBL/GenBank/DDBJ whole genome shotgun (WGS) entry which is preliminary data.</text>
</comment>
<dbReference type="InterPro" id="IPR001943">
    <property type="entry name" value="UVR_dom"/>
</dbReference>
<dbReference type="SMART" id="SM00465">
    <property type="entry name" value="GIYc"/>
    <property type="match status" value="1"/>
</dbReference>
<evidence type="ECO:0000259" key="9">
    <source>
        <dbReference type="PROSITE" id="PS50151"/>
    </source>
</evidence>
<sequence>MIDLSTIPQSPGCYIYRNKDQEIIYIGKAKNLKKRVSSYFQKRDHDPKTRVLVRNIESVDFILTENEVEALILENTLIKKHKPKYNIDLKDAKNYAFIHLTGDDFPRIGILRKATTQGKLYGPFVSAADRDVVLDVVKKTFKLRSCRNMPKRACLRYHIGHCSAPCIGNISKADYQKNIDKADYVLRGNTDELIQTLHEEMGKYSKSQEFELAMELRDQISSLEYLKTRQNMERRINHDEDVINYIVRKNKIYIIVFNVIKGTLVGREEFAFDYSRNFLEEFLVQYYSGHETPAEIILPEESEILEEEAYTGESGYWDTDTETGTDSVDEQNAVKTTPSNSEPVLENAAVTVATVTDSSADTSSKPNAKSKSKNKGDDIADAADENESVADEKTGRVSQSLIDFLSQRHGKTVKITVPKRGDKKVLLDLAEKNIELAFFGSISKAEELGRRLMLPKTPSVIECFDISHLSGTNTVASMVQFRDGRPDKSNYRRFKIRTVEGINDFASIAEVVNRRYSRLLDENKDLPDLILIDGGKGQLSYAVDELKKLGVKTPVISLAEREEEVFVPGMSEPLPIKKDEKASLYLQEIRDEAHRFAITYNRLLREKTMRD</sequence>
<comment type="subunit">
    <text evidence="7">Interacts with UvrB in an incision complex.</text>
</comment>
<dbReference type="PROSITE" id="PS50151">
    <property type="entry name" value="UVR"/>
    <property type="match status" value="1"/>
</dbReference>
<dbReference type="RefSeq" id="WP_338099991.1">
    <property type="nucleotide sequence ID" value="NZ_JAWDKD010000020.1"/>
</dbReference>
<dbReference type="GO" id="GO:0003677">
    <property type="term" value="F:DNA binding"/>
    <property type="evidence" value="ECO:0007669"/>
    <property type="project" value="UniProtKB-UniRule"/>
</dbReference>
<dbReference type="GO" id="GO:0006289">
    <property type="term" value="P:nucleotide-excision repair"/>
    <property type="evidence" value="ECO:0007669"/>
    <property type="project" value="UniProtKB-UniRule"/>
</dbReference>
<dbReference type="NCBIfam" id="TIGR00194">
    <property type="entry name" value="uvrC"/>
    <property type="match status" value="1"/>
</dbReference>
<evidence type="ECO:0000256" key="3">
    <source>
        <dbReference type="ARBA" id="ARBA00022769"/>
    </source>
</evidence>
<dbReference type="InterPro" id="IPR004791">
    <property type="entry name" value="UvrC"/>
</dbReference>
<comment type="function">
    <text evidence="7">The UvrABC repair system catalyzes the recognition and processing of DNA lesions. UvrC both incises the 5' and 3' sides of the lesion. The N-terminal half is responsible for the 3' incision and the C-terminal half is responsible for the 5' incision.</text>
</comment>
<evidence type="ECO:0000256" key="1">
    <source>
        <dbReference type="ARBA" id="ARBA00022490"/>
    </source>
</evidence>
<feature type="domain" description="UVR" evidence="9">
    <location>
        <begin position="191"/>
        <end position="226"/>
    </location>
</feature>
<feature type="domain" description="UvrC family homology region profile" evidence="11">
    <location>
        <begin position="401"/>
        <end position="544"/>
    </location>
</feature>
<dbReference type="InterPro" id="IPR047296">
    <property type="entry name" value="GIY-YIG_UvrC_Cho"/>
</dbReference>
<dbReference type="GO" id="GO:0009381">
    <property type="term" value="F:excinuclease ABC activity"/>
    <property type="evidence" value="ECO:0007669"/>
    <property type="project" value="UniProtKB-UniRule"/>
</dbReference>
<dbReference type="InterPro" id="IPR050066">
    <property type="entry name" value="UvrABC_protein_C"/>
</dbReference>
<keyword evidence="6 7" id="KW-0742">SOS response</keyword>
<dbReference type="Pfam" id="PF08459">
    <property type="entry name" value="UvrC_RNaseH_dom"/>
    <property type="match status" value="1"/>
</dbReference>
<feature type="domain" description="GIY-YIG" evidence="10">
    <location>
        <begin position="9"/>
        <end position="87"/>
    </location>
</feature>
<dbReference type="Gene3D" id="4.10.860.10">
    <property type="entry name" value="UVR domain"/>
    <property type="match status" value="1"/>
</dbReference>
<evidence type="ECO:0000313" key="13">
    <source>
        <dbReference type="Proteomes" id="UP001271789"/>
    </source>
</evidence>
<evidence type="ECO:0000313" key="12">
    <source>
        <dbReference type="EMBL" id="MDV0447554.1"/>
    </source>
</evidence>
<feature type="compositionally biased region" description="Low complexity" evidence="8">
    <location>
        <begin position="355"/>
        <end position="367"/>
    </location>
</feature>
<dbReference type="Pfam" id="PF22920">
    <property type="entry name" value="UvrC_RNaseH"/>
    <property type="match status" value="2"/>
</dbReference>
<dbReference type="Gene3D" id="3.30.420.340">
    <property type="entry name" value="UvrC, RNAse H endonuclease domain"/>
    <property type="match status" value="1"/>
</dbReference>
<accession>A0AAE4MJZ6</accession>
<keyword evidence="3 7" id="KW-0228">DNA excision</keyword>
<dbReference type="InterPro" id="IPR001162">
    <property type="entry name" value="UvrC_RNase_H_dom"/>
</dbReference>
<dbReference type="GO" id="GO:0005737">
    <property type="term" value="C:cytoplasm"/>
    <property type="evidence" value="ECO:0007669"/>
    <property type="project" value="UniProtKB-SubCell"/>
</dbReference>
<evidence type="ECO:0000256" key="8">
    <source>
        <dbReference type="SAM" id="MobiDB-lite"/>
    </source>
</evidence>
<gene>
    <name evidence="7 12" type="primary">uvrC</name>
    <name evidence="12" type="ORF">MsAg5_14550</name>
</gene>
<dbReference type="SUPFAM" id="SSF46600">
    <property type="entry name" value="C-terminal UvrC-binding domain of UvrB"/>
    <property type="match status" value="1"/>
</dbReference>
<dbReference type="Pfam" id="PF01541">
    <property type="entry name" value="GIY-YIG"/>
    <property type="match status" value="1"/>
</dbReference>
<comment type="similarity">
    <text evidence="7">Belongs to the UvrC family.</text>
</comment>
<dbReference type="Pfam" id="PF02151">
    <property type="entry name" value="UVR"/>
    <property type="match status" value="1"/>
</dbReference>
<evidence type="ECO:0000256" key="6">
    <source>
        <dbReference type="ARBA" id="ARBA00023236"/>
    </source>
</evidence>
<dbReference type="GO" id="GO:0009380">
    <property type="term" value="C:excinuclease repair complex"/>
    <property type="evidence" value="ECO:0007669"/>
    <property type="project" value="InterPro"/>
</dbReference>
<dbReference type="InterPro" id="IPR035901">
    <property type="entry name" value="GIY-YIG_endonuc_sf"/>
</dbReference>
<feature type="region of interest" description="Disordered" evidence="8">
    <location>
        <begin position="355"/>
        <end position="395"/>
    </location>
</feature>
<dbReference type="InterPro" id="IPR036876">
    <property type="entry name" value="UVR_dom_sf"/>
</dbReference>
<reference evidence="12" key="1">
    <citation type="submission" date="2023-06" db="EMBL/GenBank/DDBJ databases">
        <title>Genome sequence of Methanosarcinaceae archaeon Ag5.</title>
        <authorList>
            <person name="Protasov E."/>
            <person name="Platt K."/>
            <person name="Poehlein A."/>
            <person name="Daniel R."/>
            <person name="Brune A."/>
        </authorList>
    </citation>
    <scope>NUCLEOTIDE SEQUENCE</scope>
    <source>
        <strain evidence="12">Ag5</strain>
    </source>
</reference>
<proteinExistence type="inferred from homology"/>
<dbReference type="FunFam" id="3.30.420.340:FF:000001">
    <property type="entry name" value="UvrABC system protein C"/>
    <property type="match status" value="1"/>
</dbReference>
<dbReference type="EMBL" id="JAWDKD010000020">
    <property type="protein sequence ID" value="MDV0447554.1"/>
    <property type="molecule type" value="Genomic_DNA"/>
</dbReference>
<keyword evidence="5 7" id="KW-0234">DNA repair</keyword>
<keyword evidence="13" id="KW-1185">Reference proteome</keyword>
<protein>
    <recommendedName>
        <fullName evidence="7">UvrABC system protein C</fullName>
        <shortName evidence="7">Protein UvrC</shortName>
    </recommendedName>
    <alternativeName>
        <fullName evidence="7">Excinuclease ABC subunit C</fullName>
    </alternativeName>
</protein>
<dbReference type="SUPFAM" id="SSF82771">
    <property type="entry name" value="GIY-YIG endonuclease"/>
    <property type="match status" value="1"/>
</dbReference>
<evidence type="ECO:0000256" key="2">
    <source>
        <dbReference type="ARBA" id="ARBA00022763"/>
    </source>
</evidence>